<dbReference type="Proteomes" id="UP000276133">
    <property type="component" value="Unassembled WGS sequence"/>
</dbReference>
<feature type="compositionally biased region" description="Polar residues" evidence="1">
    <location>
        <begin position="36"/>
        <end position="57"/>
    </location>
</feature>
<comment type="caution">
    <text evidence="2">The sequence shown here is derived from an EMBL/GenBank/DDBJ whole genome shotgun (WGS) entry which is preliminary data.</text>
</comment>
<reference evidence="2 3" key="1">
    <citation type="journal article" date="2018" name="Sci. Rep.">
        <title>Genomic signatures of local adaptation to the degree of environmental predictability in rotifers.</title>
        <authorList>
            <person name="Franch-Gras L."/>
            <person name="Hahn C."/>
            <person name="Garcia-Roger E.M."/>
            <person name="Carmona M.J."/>
            <person name="Serra M."/>
            <person name="Gomez A."/>
        </authorList>
    </citation>
    <scope>NUCLEOTIDE SEQUENCE [LARGE SCALE GENOMIC DNA]</scope>
    <source>
        <strain evidence="2">HYR1</strain>
    </source>
</reference>
<dbReference type="AlphaFoldDB" id="A0A3M7PFM9"/>
<gene>
    <name evidence="2" type="ORF">BpHYR1_033000</name>
</gene>
<organism evidence="2 3">
    <name type="scientific">Brachionus plicatilis</name>
    <name type="common">Marine rotifer</name>
    <name type="synonym">Brachionus muelleri</name>
    <dbReference type="NCBI Taxonomy" id="10195"/>
    <lineage>
        <taxon>Eukaryota</taxon>
        <taxon>Metazoa</taxon>
        <taxon>Spiralia</taxon>
        <taxon>Gnathifera</taxon>
        <taxon>Rotifera</taxon>
        <taxon>Eurotatoria</taxon>
        <taxon>Monogononta</taxon>
        <taxon>Pseudotrocha</taxon>
        <taxon>Ploima</taxon>
        <taxon>Brachionidae</taxon>
        <taxon>Brachionus</taxon>
    </lineage>
</organism>
<name>A0A3M7PFM9_BRAPC</name>
<evidence type="ECO:0000313" key="3">
    <source>
        <dbReference type="Proteomes" id="UP000276133"/>
    </source>
</evidence>
<proteinExistence type="predicted"/>
<evidence type="ECO:0000256" key="1">
    <source>
        <dbReference type="SAM" id="MobiDB-lite"/>
    </source>
</evidence>
<dbReference type="EMBL" id="REGN01011366">
    <property type="protein sequence ID" value="RMZ97517.1"/>
    <property type="molecule type" value="Genomic_DNA"/>
</dbReference>
<sequence>MSLINDFPFISDIYDVSMSKIMDRITDRSKKLYSNPRLSQANSDETQSPQTPALSSSSLNINQFSGFTKINQHKILLKKVKSDSDHDSLFFNNNNNKIKKKFHFRPKIIESKMSQNYSQCSIAHSNSLTDLSFLKETNCGGKTDRFESNLNCGKKMDRFETSSQRYKNYFVRCLKDNIVAPDFNLCANNDFSFPEFMCAKSQLIKLIRSYKIDNLDEVVDKSHCLSKISLDESSSLFTDNGDKPNLPCFYKENLDKIAFKINSYNPFNNSNCKREFNFEDFQPENLTSCYNK</sequence>
<accession>A0A3M7PFM9</accession>
<keyword evidence="3" id="KW-1185">Reference proteome</keyword>
<evidence type="ECO:0000313" key="2">
    <source>
        <dbReference type="EMBL" id="RMZ97517.1"/>
    </source>
</evidence>
<feature type="region of interest" description="Disordered" evidence="1">
    <location>
        <begin position="33"/>
        <end position="57"/>
    </location>
</feature>
<protein>
    <submittedName>
        <fullName evidence="2">Uncharacterized protein</fullName>
    </submittedName>
</protein>